<dbReference type="RefSeq" id="WP_025077546.1">
    <property type="nucleotide sequence ID" value="NZ_BAKO01000002.1"/>
</dbReference>
<keyword evidence="5" id="KW-1185">Reference proteome</keyword>
<evidence type="ECO:0000256" key="1">
    <source>
        <dbReference type="SAM" id="Coils"/>
    </source>
</evidence>
<evidence type="ECO:0000313" key="4">
    <source>
        <dbReference type="Proteomes" id="UP000060345"/>
    </source>
</evidence>
<feature type="coiled-coil region" evidence="1">
    <location>
        <begin position="83"/>
        <end position="201"/>
    </location>
</feature>
<dbReference type="Proteomes" id="UP000682005">
    <property type="component" value="Chromosome 1"/>
</dbReference>
<dbReference type="EMBL" id="CP072370">
    <property type="protein sequence ID" value="QUB86654.1"/>
    <property type="molecule type" value="Genomic_DNA"/>
</dbReference>
<gene>
    <name evidence="2" type="ORF">ADJ77_04180</name>
    <name evidence="3" type="ORF">J5A51_11300</name>
</gene>
<dbReference type="AlphaFoldDB" id="A0A0K1NIW2"/>
<dbReference type="STRING" id="1236517.ADJ77_04180"/>
<accession>A0A0K1NIW2</accession>
<evidence type="ECO:0008006" key="6">
    <source>
        <dbReference type="Google" id="ProtNLM"/>
    </source>
</evidence>
<proteinExistence type="predicted"/>
<dbReference type="Proteomes" id="UP000060345">
    <property type="component" value="Chromosome 1"/>
</dbReference>
<dbReference type="OrthoDB" id="597123at2"/>
<name>A0A0K1NIW2_9BACT</name>
<evidence type="ECO:0000313" key="2">
    <source>
        <dbReference type="EMBL" id="AKU69027.1"/>
    </source>
</evidence>
<dbReference type="KEGG" id="pfus:ADJ77_04180"/>
<dbReference type="PROSITE" id="PS51257">
    <property type="entry name" value="PROKAR_LIPOPROTEIN"/>
    <property type="match status" value="1"/>
</dbReference>
<reference evidence="3 5" key="2">
    <citation type="submission" date="2021-03" db="EMBL/GenBank/DDBJ databases">
        <title>Human Oral Microbial Genomes.</title>
        <authorList>
            <person name="Johnston C.D."/>
            <person name="Chen T."/>
            <person name="Dewhirst F.E."/>
        </authorList>
    </citation>
    <scope>NUCLEOTIDE SEQUENCE [LARGE SCALE GENOMIC DNA]</scope>
    <source>
        <strain evidence="3 5">W1435</strain>
    </source>
</reference>
<evidence type="ECO:0000313" key="3">
    <source>
        <dbReference type="EMBL" id="QUB86654.1"/>
    </source>
</evidence>
<dbReference type="eggNOG" id="COG4372">
    <property type="taxonomic scope" value="Bacteria"/>
</dbReference>
<reference evidence="2 4" key="1">
    <citation type="submission" date="2015-07" db="EMBL/GenBank/DDBJ databases">
        <authorList>
            <person name="Noorani M."/>
        </authorList>
    </citation>
    <scope>NUCLEOTIDE SEQUENCE [LARGE SCALE GENOMIC DNA]</scope>
    <source>
        <strain evidence="2 4">W1435</strain>
    </source>
</reference>
<evidence type="ECO:0000313" key="5">
    <source>
        <dbReference type="Proteomes" id="UP000682005"/>
    </source>
</evidence>
<dbReference type="EMBL" id="CP012074">
    <property type="protein sequence ID" value="AKU69027.1"/>
    <property type="molecule type" value="Genomic_DNA"/>
</dbReference>
<protein>
    <recommendedName>
        <fullName evidence="6">Lipoprotein</fullName>
    </recommendedName>
</protein>
<keyword evidence="1" id="KW-0175">Coiled coil</keyword>
<organism evidence="2 4">
    <name type="scientific">Prevotella fusca JCM 17724</name>
    <dbReference type="NCBI Taxonomy" id="1236517"/>
    <lineage>
        <taxon>Bacteria</taxon>
        <taxon>Pseudomonadati</taxon>
        <taxon>Bacteroidota</taxon>
        <taxon>Bacteroidia</taxon>
        <taxon>Bacteroidales</taxon>
        <taxon>Prevotellaceae</taxon>
        <taxon>Prevotella</taxon>
    </lineage>
</organism>
<sequence length="304" mass="34620">MKKLLLIAVCGVLTLASCNQDKKSALNPDEIKSDSLRNIISARDNEINDLMGTLNDIQQGFAAINEAENRVTIAKDGERTNKAEQVKENIQFIAQRMQENRELIKKLQQQLRETGFKGDAMKETLGRLTTQLRIKESELKQLRAELESKNIHIKELDETISGLNTDVVNLKTDKEKLTTEKENLTKEKENLQTENVQKTETINTQDKQLNTGWYVFGTKSELKAQRILENGKVLQGAFNKGYFTKIDIRVSKEIKLYSKSAHLLTAHPGNSYTLSTDTNGQYVLRITDPQTFWSTSKYLVIQVR</sequence>